<dbReference type="STRING" id="1245526.SAMN05216580_2725"/>
<protein>
    <submittedName>
        <fullName evidence="1">Uncharacterized protein</fullName>
    </submittedName>
</protein>
<reference evidence="2" key="1">
    <citation type="submission" date="2016-10" db="EMBL/GenBank/DDBJ databases">
        <authorList>
            <person name="Varghese N."/>
            <person name="Submissions S."/>
        </authorList>
    </citation>
    <scope>NUCLEOTIDE SEQUENCE [LARGE SCALE GENOMIC DNA]</scope>
    <source>
        <strain evidence="2">CCTCC 2012022</strain>
    </source>
</reference>
<keyword evidence="2" id="KW-1185">Reference proteome</keyword>
<dbReference type="OrthoDB" id="9966794at2"/>
<dbReference type="AlphaFoldDB" id="A0A1H2I5I9"/>
<dbReference type="RefSeq" id="WP_090215491.1">
    <property type="nucleotide sequence ID" value="NZ_LT629780.1"/>
</dbReference>
<dbReference type="EMBL" id="LT629780">
    <property type="protein sequence ID" value="SDU39205.1"/>
    <property type="molecule type" value="Genomic_DNA"/>
</dbReference>
<gene>
    <name evidence="1" type="ORF">SAMN05216580_2725</name>
</gene>
<dbReference type="Proteomes" id="UP000243063">
    <property type="component" value="Chromosome I"/>
</dbReference>
<proteinExistence type="predicted"/>
<evidence type="ECO:0000313" key="1">
    <source>
        <dbReference type="EMBL" id="SDU39205.1"/>
    </source>
</evidence>
<name>A0A1H2I5I9_9GAMM</name>
<accession>A0A1H2I5I9</accession>
<evidence type="ECO:0000313" key="2">
    <source>
        <dbReference type="Proteomes" id="UP000243063"/>
    </source>
</evidence>
<sequence length="143" mass="15525">MHPVFPFDLAAQDAISRAESDPEQAAEALRLVAACLRRGEALPANLAEYLAGAIEASMGKPQARRAAALCNELHLTAQNRRPAAYWPEVGAYMTDLIEAGASQNAAAVNFRIGEPTAVRYLRQYREAMRAAEAVERLEAGRTD</sequence>
<organism evidence="1 2">
    <name type="scientific">Geopseudomonas guangdongensis</name>
    <dbReference type="NCBI Taxonomy" id="1245526"/>
    <lineage>
        <taxon>Bacteria</taxon>
        <taxon>Pseudomonadati</taxon>
        <taxon>Pseudomonadota</taxon>
        <taxon>Gammaproteobacteria</taxon>
        <taxon>Pseudomonadales</taxon>
        <taxon>Pseudomonadaceae</taxon>
        <taxon>Geopseudomonas</taxon>
    </lineage>
</organism>